<dbReference type="SUPFAM" id="SSF56784">
    <property type="entry name" value="HAD-like"/>
    <property type="match status" value="1"/>
</dbReference>
<dbReference type="SFLD" id="SFLDG01140">
    <property type="entry name" value="C2.B:_Phosphomannomutase_and_P"/>
    <property type="match status" value="1"/>
</dbReference>
<dbReference type="InterPro" id="IPR000150">
    <property type="entry name" value="Cof"/>
</dbReference>
<dbReference type="InterPro" id="IPR036412">
    <property type="entry name" value="HAD-like_sf"/>
</dbReference>
<keyword evidence="1" id="KW-0378">Hydrolase</keyword>
<dbReference type="AlphaFoldDB" id="A0A239SLH6"/>
<reference evidence="1 2" key="1">
    <citation type="submission" date="2017-06" db="EMBL/GenBank/DDBJ databases">
        <authorList>
            <consortium name="Pathogen Informatics"/>
        </authorList>
    </citation>
    <scope>NUCLEOTIDE SEQUENCE [LARGE SCALE GENOMIC DNA]</scope>
    <source>
        <strain evidence="1 2">NCTC13788</strain>
    </source>
</reference>
<name>A0A239SLH6_9STRE</name>
<dbReference type="SFLD" id="SFLDS00003">
    <property type="entry name" value="Haloacid_Dehalogenase"/>
    <property type="match status" value="1"/>
</dbReference>
<dbReference type="NCBIfam" id="TIGR01484">
    <property type="entry name" value="HAD-SF-IIB"/>
    <property type="match status" value="1"/>
</dbReference>
<evidence type="ECO:0000313" key="1">
    <source>
        <dbReference type="EMBL" id="SNU86082.1"/>
    </source>
</evidence>
<dbReference type="Gene3D" id="3.30.1240.10">
    <property type="match status" value="1"/>
</dbReference>
<organism evidence="1 2">
    <name type="scientific">Streptococcus merionis</name>
    <dbReference type="NCBI Taxonomy" id="400065"/>
    <lineage>
        <taxon>Bacteria</taxon>
        <taxon>Bacillati</taxon>
        <taxon>Bacillota</taxon>
        <taxon>Bacilli</taxon>
        <taxon>Lactobacillales</taxon>
        <taxon>Streptococcaceae</taxon>
        <taxon>Streptococcus</taxon>
    </lineage>
</organism>
<dbReference type="STRING" id="1123308.GCA_000380085_00403"/>
<dbReference type="Gene3D" id="3.40.50.1000">
    <property type="entry name" value="HAD superfamily/HAD-like"/>
    <property type="match status" value="1"/>
</dbReference>
<dbReference type="GO" id="GO:0000287">
    <property type="term" value="F:magnesium ion binding"/>
    <property type="evidence" value="ECO:0007669"/>
    <property type="project" value="TreeGrafter"/>
</dbReference>
<dbReference type="PROSITE" id="PS01228">
    <property type="entry name" value="COF_1"/>
    <property type="match status" value="1"/>
</dbReference>
<dbReference type="InterPro" id="IPR023214">
    <property type="entry name" value="HAD_sf"/>
</dbReference>
<sequence>MSKILFLDVDGTIVNYENQIPASTIKAIKLARKNGHKVYACTGRSRAEMQPELWDMGIDGMIGGNGNYIESDGEVVYHNSLTLEDCTAIVDYLHEHGLEFYLESNSGLYASENFEERSLPVMREYARRKGYENAETLMTKDALHGIVFGETNLYRDDVNKISFILESYQDYLDAKAHFTNFEVNTWGGKGEIALFGDVGVKDIDKAFAVEQLLSHLQAAQVDTFAFGDAKIDIPMFNYCAYSVAMGSGGPEAKEAADYITTGVDEDGIYNAFKHLGLI</sequence>
<dbReference type="Proteomes" id="UP000215185">
    <property type="component" value="Chromosome 1"/>
</dbReference>
<dbReference type="PANTHER" id="PTHR10000:SF25">
    <property type="entry name" value="PHOSPHATASE YKRA-RELATED"/>
    <property type="match status" value="1"/>
</dbReference>
<proteinExistence type="predicted"/>
<dbReference type="InterPro" id="IPR006379">
    <property type="entry name" value="HAD-SF_hydro_IIB"/>
</dbReference>
<accession>A0A239SLH6</accession>
<dbReference type="EMBL" id="LT906439">
    <property type="protein sequence ID" value="SNU86082.1"/>
    <property type="molecule type" value="Genomic_DNA"/>
</dbReference>
<evidence type="ECO:0000313" key="2">
    <source>
        <dbReference type="Proteomes" id="UP000215185"/>
    </source>
</evidence>
<dbReference type="PANTHER" id="PTHR10000">
    <property type="entry name" value="PHOSPHOSERINE PHOSPHATASE"/>
    <property type="match status" value="1"/>
</dbReference>
<dbReference type="GO" id="GO:0005829">
    <property type="term" value="C:cytosol"/>
    <property type="evidence" value="ECO:0007669"/>
    <property type="project" value="TreeGrafter"/>
</dbReference>
<dbReference type="GO" id="GO:0016791">
    <property type="term" value="F:phosphatase activity"/>
    <property type="evidence" value="ECO:0007669"/>
    <property type="project" value="TreeGrafter"/>
</dbReference>
<gene>
    <name evidence="1" type="ORF">SAMEA4412692_00072</name>
</gene>
<protein>
    <submittedName>
        <fullName evidence="1">Haloacid dehalogenase-like hydrolase</fullName>
    </submittedName>
</protein>
<dbReference type="eggNOG" id="COG0561">
    <property type="taxonomic scope" value="Bacteria"/>
</dbReference>
<dbReference type="NCBIfam" id="TIGR00099">
    <property type="entry name" value="Cof-subfamily"/>
    <property type="match status" value="1"/>
</dbReference>
<keyword evidence="2" id="KW-1185">Reference proteome</keyword>
<dbReference type="OrthoDB" id="9810101at2"/>
<dbReference type="KEGG" id="smen:SAMEA4412692_0072"/>
<dbReference type="Pfam" id="PF08282">
    <property type="entry name" value="Hydrolase_3"/>
    <property type="match status" value="1"/>
</dbReference>
<dbReference type="RefSeq" id="WP_018372966.1">
    <property type="nucleotide sequence ID" value="NZ_LT906439.1"/>
</dbReference>